<dbReference type="AlphaFoldDB" id="A0A9W9Z5E6"/>
<dbReference type="EMBL" id="MU826829">
    <property type="protein sequence ID" value="KAJ7374108.1"/>
    <property type="molecule type" value="Genomic_DNA"/>
</dbReference>
<feature type="compositionally biased region" description="Acidic residues" evidence="1">
    <location>
        <begin position="10"/>
        <end position="25"/>
    </location>
</feature>
<evidence type="ECO:0000313" key="2">
    <source>
        <dbReference type="EMBL" id="KAJ7374108.1"/>
    </source>
</evidence>
<evidence type="ECO:0000256" key="1">
    <source>
        <dbReference type="SAM" id="MobiDB-lite"/>
    </source>
</evidence>
<gene>
    <name evidence="2" type="ORF">OS493_009441</name>
</gene>
<feature type="compositionally biased region" description="Pro residues" evidence="1">
    <location>
        <begin position="94"/>
        <end position="108"/>
    </location>
</feature>
<keyword evidence="3" id="KW-1185">Reference proteome</keyword>
<organism evidence="2 3">
    <name type="scientific">Desmophyllum pertusum</name>
    <dbReference type="NCBI Taxonomy" id="174260"/>
    <lineage>
        <taxon>Eukaryota</taxon>
        <taxon>Metazoa</taxon>
        <taxon>Cnidaria</taxon>
        <taxon>Anthozoa</taxon>
        <taxon>Hexacorallia</taxon>
        <taxon>Scleractinia</taxon>
        <taxon>Caryophylliina</taxon>
        <taxon>Caryophylliidae</taxon>
        <taxon>Desmophyllum</taxon>
    </lineage>
</organism>
<name>A0A9W9Z5E6_9CNID</name>
<feature type="region of interest" description="Disordered" evidence="1">
    <location>
        <begin position="93"/>
        <end position="114"/>
    </location>
</feature>
<dbReference type="Proteomes" id="UP001163046">
    <property type="component" value="Unassembled WGS sequence"/>
</dbReference>
<feature type="region of interest" description="Disordered" evidence="1">
    <location>
        <begin position="1"/>
        <end position="25"/>
    </location>
</feature>
<accession>A0A9W9Z5E6</accession>
<evidence type="ECO:0000313" key="3">
    <source>
        <dbReference type="Proteomes" id="UP001163046"/>
    </source>
</evidence>
<protein>
    <submittedName>
        <fullName evidence="2">Uncharacterized protein</fullName>
    </submittedName>
</protein>
<reference evidence="2" key="1">
    <citation type="submission" date="2023-01" db="EMBL/GenBank/DDBJ databases">
        <title>Genome assembly of the deep-sea coral Lophelia pertusa.</title>
        <authorList>
            <person name="Herrera S."/>
            <person name="Cordes E."/>
        </authorList>
    </citation>
    <scope>NUCLEOTIDE SEQUENCE</scope>
    <source>
        <strain evidence="2">USNM1676648</strain>
        <tissue evidence="2">Polyp</tissue>
    </source>
</reference>
<comment type="caution">
    <text evidence="2">The sequence shown here is derived from an EMBL/GenBank/DDBJ whole genome shotgun (WGS) entry which is preliminary data.</text>
</comment>
<sequence>MTSSGKETSAESDFEDDIVGEPDEEALSAERRALSSCKDVFSKGFCRRFRKFCRSFKRQWLADEKQMRFILWLYAVRNSGSLSRAQSQTYLVRRPPPFLPTTPNPTPTPELTNNVSSSEGNISFYIS</sequence>
<proteinExistence type="predicted"/>